<dbReference type="HOGENOM" id="CLU_2549122_0_0_1"/>
<dbReference type="SUPFAM" id="SSF55831">
    <property type="entry name" value="Thymidylate synthase/dCMP hydroxymethylase"/>
    <property type="match status" value="1"/>
</dbReference>
<name>X0KFI7_FUSOX</name>
<evidence type="ECO:0000256" key="1">
    <source>
        <dbReference type="ARBA" id="ARBA00022679"/>
    </source>
</evidence>
<accession>X0KFI7</accession>
<dbReference type="Proteomes" id="UP000030701">
    <property type="component" value="Unassembled WGS sequence"/>
</dbReference>
<dbReference type="GO" id="GO:0016740">
    <property type="term" value="F:transferase activity"/>
    <property type="evidence" value="ECO:0007669"/>
    <property type="project" value="UniProtKB-KW"/>
</dbReference>
<proteinExistence type="predicted"/>
<reference evidence="3" key="1">
    <citation type="submission" date="2011-11" db="EMBL/GenBank/DDBJ databases">
        <title>The Genome Sequence of Fusarium oxysporum Cotton.</title>
        <authorList>
            <consortium name="The Broad Institute Genome Sequencing Platform"/>
            <person name="Ma L.-J."/>
            <person name="Gale L.R."/>
            <person name="Schwartz D.C."/>
            <person name="Zhou S."/>
            <person name="Corby-Kistler H."/>
            <person name="Young S.K."/>
            <person name="Zeng Q."/>
            <person name="Gargeya S."/>
            <person name="Fitzgerald M."/>
            <person name="Haas B."/>
            <person name="Abouelleil A."/>
            <person name="Alvarado L."/>
            <person name="Arachchi H.M."/>
            <person name="Berlin A."/>
            <person name="Brown A."/>
            <person name="Chapman S.B."/>
            <person name="Chen Z."/>
            <person name="Dunbar C."/>
            <person name="Freedman E."/>
            <person name="Gearin G."/>
            <person name="Goldberg J."/>
            <person name="Griggs A."/>
            <person name="Gujja S."/>
            <person name="Heiman D."/>
            <person name="Howarth C."/>
            <person name="Larson L."/>
            <person name="Lui A."/>
            <person name="MacDonald P.J.P."/>
            <person name="Montmayeur A."/>
            <person name="Murphy C."/>
            <person name="Neiman D."/>
            <person name="Pearson M."/>
            <person name="Priest M."/>
            <person name="Roberts A."/>
            <person name="Saif S."/>
            <person name="Shea T."/>
            <person name="Shenoy N."/>
            <person name="Sisk P."/>
            <person name="Stolte C."/>
            <person name="Sykes S."/>
            <person name="Wortman J."/>
            <person name="Nusbaum C."/>
            <person name="Birren B."/>
        </authorList>
    </citation>
    <scope>NUCLEOTIDE SEQUENCE [LARGE SCALE GENOMIC DNA]</scope>
    <source>
        <strain evidence="3">25433</strain>
    </source>
</reference>
<dbReference type="InterPro" id="IPR036926">
    <property type="entry name" value="Thymidate_synth/dCMP_Mease_sf"/>
</dbReference>
<dbReference type="Gene3D" id="3.30.572.10">
    <property type="entry name" value="Thymidylate synthase/dCMP hydroxymethylase domain"/>
    <property type="match status" value="1"/>
</dbReference>
<gene>
    <name evidence="3" type="ORF">FOTG_19165</name>
</gene>
<keyword evidence="1" id="KW-0808">Transferase</keyword>
<dbReference type="Pfam" id="PF00303">
    <property type="entry name" value="Thymidylat_synt"/>
    <property type="match status" value="1"/>
</dbReference>
<feature type="domain" description="Thymidylate synthase/dCMP hydroxymethylase" evidence="2">
    <location>
        <begin position="16"/>
        <end position="74"/>
    </location>
</feature>
<dbReference type="OrthoDB" id="5050831at2759"/>
<feature type="non-terminal residue" evidence="3">
    <location>
        <position position="83"/>
    </location>
</feature>
<evidence type="ECO:0000259" key="2">
    <source>
        <dbReference type="Pfam" id="PF00303"/>
    </source>
</evidence>
<dbReference type="AlphaFoldDB" id="X0KFI7"/>
<protein>
    <submittedName>
        <fullName evidence="3">Thymidylate synthase</fullName>
    </submittedName>
</protein>
<reference evidence="3" key="2">
    <citation type="submission" date="2014-03" db="EMBL/GenBank/DDBJ databases">
        <title>The Genome Annotation of Fusarium oxysporum Cotton.</title>
        <authorList>
            <consortium name="The Broad Institute Genomics Platform"/>
            <person name="Ma L.-J."/>
            <person name="Corby-Kistler H."/>
            <person name="Broz K."/>
            <person name="Gale L.R."/>
            <person name="Jonkers W."/>
            <person name="O'Donnell K."/>
            <person name="Ploetz R."/>
            <person name="Steinberg C."/>
            <person name="Schwartz D.C."/>
            <person name="VanEtten H."/>
            <person name="Zhou S."/>
            <person name="Young S.K."/>
            <person name="Zeng Q."/>
            <person name="Gargeya S."/>
            <person name="Fitzgerald M."/>
            <person name="Abouelleil A."/>
            <person name="Alvarado L."/>
            <person name="Chapman S.B."/>
            <person name="Gainer-Dewar J."/>
            <person name="Goldberg J."/>
            <person name="Griggs A."/>
            <person name="Gujja S."/>
            <person name="Hansen M."/>
            <person name="Howarth C."/>
            <person name="Imamovic A."/>
            <person name="Ireland A."/>
            <person name="Larimer J."/>
            <person name="McCowan C."/>
            <person name="Murphy C."/>
            <person name="Pearson M."/>
            <person name="Poon T.W."/>
            <person name="Priest M."/>
            <person name="Roberts A."/>
            <person name="Saif S."/>
            <person name="Shea T."/>
            <person name="Sykes S."/>
            <person name="Wortman J."/>
            <person name="Nusbaum C."/>
            <person name="Birren B."/>
        </authorList>
    </citation>
    <scope>NUCLEOTIDE SEQUENCE</scope>
    <source>
        <strain evidence="3">25433</strain>
    </source>
</reference>
<dbReference type="EMBL" id="KK035666">
    <property type="protein sequence ID" value="EXM12334.1"/>
    <property type="molecule type" value="Genomic_DNA"/>
</dbReference>
<organism evidence="3">
    <name type="scientific">Fusarium oxysporum f. sp. vasinfectum 25433</name>
    <dbReference type="NCBI Taxonomy" id="1089449"/>
    <lineage>
        <taxon>Eukaryota</taxon>
        <taxon>Fungi</taxon>
        <taxon>Dikarya</taxon>
        <taxon>Ascomycota</taxon>
        <taxon>Pezizomycotina</taxon>
        <taxon>Sordariomycetes</taxon>
        <taxon>Hypocreomycetidae</taxon>
        <taxon>Hypocreales</taxon>
        <taxon>Nectriaceae</taxon>
        <taxon>Fusarium</taxon>
        <taxon>Fusarium oxysporum species complex</taxon>
    </lineage>
</organism>
<dbReference type="InterPro" id="IPR023451">
    <property type="entry name" value="Thymidate_synth/dCMP_Mease_dom"/>
</dbReference>
<sequence>MRSSWDVVDRRAINYLWDLVVEKLLEFASGRRELSELEEKDVKYWKEWLRKYQSSEGPYYHAKGHAWKHINDAAQVDRGLALL</sequence>
<evidence type="ECO:0000313" key="3">
    <source>
        <dbReference type="EMBL" id="EXM12334.1"/>
    </source>
</evidence>